<dbReference type="InterPro" id="IPR011833">
    <property type="entry name" value="Glycg_phsphrylas"/>
</dbReference>
<evidence type="ECO:0000256" key="5">
    <source>
        <dbReference type="ARBA" id="ARBA00022600"/>
    </source>
</evidence>
<dbReference type="Gene3D" id="3.40.50.2000">
    <property type="entry name" value="Glycogen Phosphorylase B"/>
    <property type="match status" value="2"/>
</dbReference>
<dbReference type="AlphaFoldDB" id="A0A179CY23"/>
<keyword evidence="7 12" id="KW-0808">Transferase</keyword>
<dbReference type="SUPFAM" id="SSF53756">
    <property type="entry name" value="UDP-Glycosyltransferase/glycogen phosphorylase"/>
    <property type="match status" value="1"/>
</dbReference>
<keyword evidence="4" id="KW-0021">Allosteric enzyme</keyword>
<evidence type="ECO:0000256" key="2">
    <source>
        <dbReference type="ARBA" id="ARBA00001933"/>
    </source>
</evidence>
<keyword evidence="8 11" id="KW-0663">Pyridoxal phosphate</keyword>
<accession>A0A179CY23</accession>
<comment type="function">
    <text evidence="10">Phosphorylase is an important allosteric enzyme in carbohydrate metabolism. Enzymes from different sources differ in their regulatory mechanisms and in their natural substrates. However, all known phosphorylases share catalytic and structural properties.</text>
</comment>
<dbReference type="GO" id="GO:0008184">
    <property type="term" value="F:glycogen phosphorylase activity"/>
    <property type="evidence" value="ECO:0007669"/>
    <property type="project" value="InterPro"/>
</dbReference>
<dbReference type="Proteomes" id="UP000078358">
    <property type="component" value="Unassembled WGS sequence"/>
</dbReference>
<dbReference type="EMBL" id="JACI01000002">
    <property type="protein sequence ID" value="OAQ14814.1"/>
    <property type="molecule type" value="Genomic_DNA"/>
</dbReference>
<dbReference type="InterPro" id="IPR000811">
    <property type="entry name" value="Glyco_trans_35"/>
</dbReference>
<sequence>MAQHQPTNQLSPENIQSVKNAILHKLVFALGVEPRDATRRNWLNAALRVVRDLSTESWLQTRRSQAANTSRRVYYLSMEFLMGRTFSNAMISEGVYELMRAAFKELGQDLEDIINEEGDPGLGNGGLGRLAACYMDSLAAMKIPAIGYGIRYEYGMFRQEIKNGEQVEHPDDWLEKEFVWPYLRASKRFPVRFGGRTWQEGKKTVWQADDEIIAQAHDQLIPGFETASTNSLRLWSAHAGDKVFGLSEFNRGDYFAAMSKQNSSENVSRVLYPDDSTYNGRELRLRQEYFLCSASVQDIVRRHEVESGSCLNLAEKVAIHLNDTHPTLAIPELMRILIDEKGYSWEQAWNTTRKTFFYTNHTLMSEALETWPVEMVARVLPRHLQIIFEINEWFLQQVREQFPGDEELIQRVSIIDEHGDRRVRMAWLAVIASGKVNGVAKIHSDLMVDSIFADFAKIYPERFTNVTNGVTPRRWIQIANPGLANILDKYIGRDWRTELSQLEQLNAFADDADVQAQIAAVKVENKRKLAEYVAQTQGIKLNPEAIFDVQIKRIHKYKRQQLNVLHIIALYNRILRNPSADWQPRVFIFAGKAASAYYAAKKVIRLINDVANVINNDSRINDLIKVVFIPNYSVTLAQLIIPAADVSEQISLAGTEASGTSNMKFALNGALTIGTLDGANVEILERVGNEHIFIFGNTVEQVEELRRRGYSPYHYFERDAELNEAISQILNGKFSPEDPYRYQDLILNSGDYYQACADFRAYVDMQEQVAKAFRNKQAWNKSAIINIANMGYFSSDRSVLDYARDIWHIEPMDEKQLAEQPSVAELMSDASKLLIIK</sequence>
<protein>
    <recommendedName>
        <fullName evidence="12">Alpha-1,4 glucan phosphorylase</fullName>
        <ecNumber evidence="12">2.4.1.1</ecNumber>
    </recommendedName>
</protein>
<dbReference type="GO" id="GO:0030170">
    <property type="term" value="F:pyridoxal phosphate binding"/>
    <property type="evidence" value="ECO:0007669"/>
    <property type="project" value="InterPro"/>
</dbReference>
<dbReference type="EC" id="2.4.1.1" evidence="12"/>
<keyword evidence="5" id="KW-0321">Glycogen metabolism</keyword>
<dbReference type="RefSeq" id="WP_064319021.1">
    <property type="nucleotide sequence ID" value="NZ_JACI01000002.1"/>
</dbReference>
<dbReference type="PROSITE" id="PS00102">
    <property type="entry name" value="PHOSPHORYLASE"/>
    <property type="match status" value="1"/>
</dbReference>
<comment type="similarity">
    <text evidence="3 12">Belongs to the glycogen phosphorylase family.</text>
</comment>
<organism evidence="13 14">
    <name type="scientific">Bibersteinia trehalosi Y31</name>
    <dbReference type="NCBI Taxonomy" id="1261658"/>
    <lineage>
        <taxon>Bacteria</taxon>
        <taxon>Pseudomonadati</taxon>
        <taxon>Pseudomonadota</taxon>
        <taxon>Gammaproteobacteria</taxon>
        <taxon>Pasteurellales</taxon>
        <taxon>Pasteurellaceae</taxon>
        <taxon>Bibersteinia</taxon>
    </lineage>
</organism>
<evidence type="ECO:0000256" key="6">
    <source>
        <dbReference type="ARBA" id="ARBA00022676"/>
    </source>
</evidence>
<dbReference type="Pfam" id="PF00343">
    <property type="entry name" value="Phosphorylase"/>
    <property type="match status" value="1"/>
</dbReference>
<evidence type="ECO:0000256" key="11">
    <source>
        <dbReference type="PIRSR" id="PIRSR000460-1"/>
    </source>
</evidence>
<evidence type="ECO:0000256" key="9">
    <source>
        <dbReference type="ARBA" id="ARBA00023277"/>
    </source>
</evidence>
<evidence type="ECO:0000256" key="1">
    <source>
        <dbReference type="ARBA" id="ARBA00001275"/>
    </source>
</evidence>
<dbReference type="CDD" id="cd04300">
    <property type="entry name" value="GT35_Glycogen_Phosphorylase"/>
    <property type="match status" value="1"/>
</dbReference>
<comment type="caution">
    <text evidence="13">The sequence shown here is derived from an EMBL/GenBank/DDBJ whole genome shotgun (WGS) entry which is preliminary data.</text>
</comment>
<evidence type="ECO:0000256" key="12">
    <source>
        <dbReference type="RuleBase" id="RU000587"/>
    </source>
</evidence>
<dbReference type="PANTHER" id="PTHR11468:SF3">
    <property type="entry name" value="GLYCOGEN PHOSPHORYLASE, LIVER FORM"/>
    <property type="match status" value="1"/>
</dbReference>
<dbReference type="NCBIfam" id="TIGR02093">
    <property type="entry name" value="P_ylase"/>
    <property type="match status" value="1"/>
</dbReference>
<dbReference type="PANTHER" id="PTHR11468">
    <property type="entry name" value="GLYCOGEN PHOSPHORYLASE"/>
    <property type="match status" value="1"/>
</dbReference>
<comment type="cofactor">
    <cofactor evidence="2 12">
        <name>pyridoxal 5'-phosphate</name>
        <dbReference type="ChEBI" id="CHEBI:597326"/>
    </cofactor>
</comment>
<dbReference type="PIRSF" id="PIRSF000460">
    <property type="entry name" value="Pprylas_GlgP"/>
    <property type="match status" value="1"/>
</dbReference>
<feature type="modified residue" description="N6-(pyridoxal phosphate)lysine" evidence="11">
    <location>
        <position position="664"/>
    </location>
</feature>
<gene>
    <name evidence="13" type="ORF">F480_10880</name>
</gene>
<proteinExistence type="inferred from homology"/>
<evidence type="ECO:0000256" key="10">
    <source>
        <dbReference type="ARBA" id="ARBA00025174"/>
    </source>
</evidence>
<dbReference type="FunFam" id="3.40.50.2000:FF:000003">
    <property type="entry name" value="Alpha-1,4 glucan phosphorylase"/>
    <property type="match status" value="1"/>
</dbReference>
<dbReference type="GO" id="GO:0005737">
    <property type="term" value="C:cytoplasm"/>
    <property type="evidence" value="ECO:0007669"/>
    <property type="project" value="TreeGrafter"/>
</dbReference>
<evidence type="ECO:0000256" key="4">
    <source>
        <dbReference type="ARBA" id="ARBA00022533"/>
    </source>
</evidence>
<keyword evidence="6 12" id="KW-0328">Glycosyltransferase</keyword>
<evidence type="ECO:0000313" key="13">
    <source>
        <dbReference type="EMBL" id="OAQ14814.1"/>
    </source>
</evidence>
<name>A0A179CY23_BIBTR</name>
<keyword evidence="9 12" id="KW-0119">Carbohydrate metabolism</keyword>
<evidence type="ECO:0000256" key="3">
    <source>
        <dbReference type="ARBA" id="ARBA00006047"/>
    </source>
</evidence>
<evidence type="ECO:0000256" key="8">
    <source>
        <dbReference type="ARBA" id="ARBA00022898"/>
    </source>
</evidence>
<dbReference type="PATRIC" id="fig|1261658.3.peg.2177"/>
<comment type="function">
    <text evidence="12">Allosteric enzyme that catalyzes the rate-limiting step in glycogen catabolism, the phosphorolytic cleavage of glycogen to produce glucose-1-phosphate, and plays a central role in maintaining cellular and organismal glucose homeostasis.</text>
</comment>
<evidence type="ECO:0000256" key="7">
    <source>
        <dbReference type="ARBA" id="ARBA00022679"/>
    </source>
</evidence>
<dbReference type="InterPro" id="IPR035090">
    <property type="entry name" value="Pyridoxal_P_attach_site"/>
</dbReference>
<dbReference type="GO" id="GO:0005980">
    <property type="term" value="P:glycogen catabolic process"/>
    <property type="evidence" value="ECO:0007669"/>
    <property type="project" value="UniProtKB-ARBA"/>
</dbReference>
<comment type="catalytic activity">
    <reaction evidence="1 12">
        <text>[(1-&gt;4)-alpha-D-glucosyl](n) + phosphate = [(1-&gt;4)-alpha-D-glucosyl](n-1) + alpha-D-glucose 1-phosphate</text>
        <dbReference type="Rhea" id="RHEA:41732"/>
        <dbReference type="Rhea" id="RHEA-COMP:9584"/>
        <dbReference type="Rhea" id="RHEA-COMP:9586"/>
        <dbReference type="ChEBI" id="CHEBI:15444"/>
        <dbReference type="ChEBI" id="CHEBI:43474"/>
        <dbReference type="ChEBI" id="CHEBI:58601"/>
        <dbReference type="EC" id="2.4.1.1"/>
    </reaction>
</comment>
<dbReference type="FunFam" id="3.40.50.2000:FF:000034">
    <property type="entry name" value="Alpha-1,4 glucan phosphorylase"/>
    <property type="match status" value="1"/>
</dbReference>
<reference evidence="13 14" key="1">
    <citation type="submission" date="2014-01" db="EMBL/GenBank/DDBJ databases">
        <authorList>
            <person name="Zuccon D."/>
        </authorList>
    </citation>
    <scope>NUCLEOTIDE SEQUENCE [LARGE SCALE GENOMIC DNA]</scope>
    <source>
        <strain evidence="13 14">Y31</strain>
    </source>
</reference>
<evidence type="ECO:0000313" key="14">
    <source>
        <dbReference type="Proteomes" id="UP000078358"/>
    </source>
</evidence>